<dbReference type="SUPFAM" id="SSF49299">
    <property type="entry name" value="PKD domain"/>
    <property type="match status" value="1"/>
</dbReference>
<evidence type="ECO:0000313" key="3">
    <source>
        <dbReference type="EMBL" id="WAQ96426.1"/>
    </source>
</evidence>
<dbReference type="Proteomes" id="UP001164746">
    <property type="component" value="Chromosome 2"/>
</dbReference>
<evidence type="ECO:0000256" key="2">
    <source>
        <dbReference type="SAM" id="SignalP"/>
    </source>
</evidence>
<dbReference type="PANTHER" id="PTHR11861">
    <property type="entry name" value="MELANOCYTE PROTEIN PMEL 17-RELATED"/>
    <property type="match status" value="1"/>
</dbReference>
<protein>
    <submittedName>
        <fullName evidence="3">Uncharacterized protein</fullName>
    </submittedName>
</protein>
<evidence type="ECO:0000313" key="4">
    <source>
        <dbReference type="Proteomes" id="UP001164746"/>
    </source>
</evidence>
<keyword evidence="2" id="KW-0732">Signal</keyword>
<evidence type="ECO:0000256" key="1">
    <source>
        <dbReference type="SAM" id="Phobius"/>
    </source>
</evidence>
<feature type="chain" id="PRO_5046211595" evidence="2">
    <location>
        <begin position="18"/>
        <end position="345"/>
    </location>
</feature>
<keyword evidence="1" id="KW-1133">Transmembrane helix</keyword>
<feature type="transmembrane region" description="Helical" evidence="1">
    <location>
        <begin position="230"/>
        <end position="251"/>
    </location>
</feature>
<dbReference type="InterPro" id="IPR035986">
    <property type="entry name" value="PKD_dom_sf"/>
</dbReference>
<name>A0ABY7DIJ2_MYAAR</name>
<accession>A0ABY7DIJ2</accession>
<feature type="signal peptide" evidence="2">
    <location>
        <begin position="1"/>
        <end position="17"/>
    </location>
</feature>
<reference evidence="3" key="1">
    <citation type="submission" date="2022-11" db="EMBL/GenBank/DDBJ databases">
        <title>Centuries of genome instability and evolution in soft-shell clam transmissible cancer (bioRxiv).</title>
        <authorList>
            <person name="Hart S.F.M."/>
            <person name="Yonemitsu M.A."/>
            <person name="Giersch R.M."/>
            <person name="Beal B.F."/>
            <person name="Arriagada G."/>
            <person name="Davis B.W."/>
            <person name="Ostrander E.A."/>
            <person name="Goff S.P."/>
            <person name="Metzger M.J."/>
        </authorList>
    </citation>
    <scope>NUCLEOTIDE SEQUENCE</scope>
    <source>
        <strain evidence="3">MELC-2E11</strain>
        <tissue evidence="3">Siphon/mantle</tissue>
    </source>
</reference>
<keyword evidence="1" id="KW-0472">Membrane</keyword>
<organism evidence="3 4">
    <name type="scientific">Mya arenaria</name>
    <name type="common">Soft-shell clam</name>
    <dbReference type="NCBI Taxonomy" id="6604"/>
    <lineage>
        <taxon>Eukaryota</taxon>
        <taxon>Metazoa</taxon>
        <taxon>Spiralia</taxon>
        <taxon>Lophotrochozoa</taxon>
        <taxon>Mollusca</taxon>
        <taxon>Bivalvia</taxon>
        <taxon>Autobranchia</taxon>
        <taxon>Heteroconchia</taxon>
        <taxon>Euheterodonta</taxon>
        <taxon>Imparidentia</taxon>
        <taxon>Neoheterodontei</taxon>
        <taxon>Myida</taxon>
        <taxon>Myoidea</taxon>
        <taxon>Myidae</taxon>
        <taxon>Mya</taxon>
    </lineage>
</organism>
<dbReference type="EMBL" id="CP111013">
    <property type="protein sequence ID" value="WAQ96426.1"/>
    <property type="molecule type" value="Genomic_DNA"/>
</dbReference>
<sequence length="345" mass="37733">MVLLLSVVLLLIPQAFAIVENETLAVTSNSPVVYGSTVVFHAEVLQGTGALQDEKRFRFEWKSDVFKTDVETTFANFNSSVRKCYAFVEPGSYNMTVTVWDHQELSSHKVGVKKVGFELTAPVGNYFVFGKQKLHVGEGTNLTIIWQSGSPPFTLSWQLLSGNGTTLINASKHVLLTTSANISVPAKPLASPGSYNVLIQVENMVSLLKRNHTLQVKDRNTPDSASHSPFIIVLSVTGGLVFMTIAVMIFVKVRQHQENHQHIETADFDFHPELHSQSYSLPDEPPATFAAWVKGVVKKLGAACASDGNTRGGVNGSVNSYEGTKNKRLKNYGSLTDSVNDSIYA</sequence>
<gene>
    <name evidence="3" type="ORF">MAR_029116</name>
</gene>
<keyword evidence="1" id="KW-0812">Transmembrane</keyword>
<keyword evidence="4" id="KW-1185">Reference proteome</keyword>
<dbReference type="PANTHER" id="PTHR11861:SF10">
    <property type="entry name" value="TRANSMEMBRANE PROTEIN 130"/>
    <property type="match status" value="1"/>
</dbReference>
<proteinExistence type="predicted"/>
<dbReference type="InterPro" id="IPR045219">
    <property type="entry name" value="PKAT"/>
</dbReference>